<organism evidence="2 3">
    <name type="scientific">Fusarium phyllophilum</name>
    <dbReference type="NCBI Taxonomy" id="47803"/>
    <lineage>
        <taxon>Eukaryota</taxon>
        <taxon>Fungi</taxon>
        <taxon>Dikarya</taxon>
        <taxon>Ascomycota</taxon>
        <taxon>Pezizomycotina</taxon>
        <taxon>Sordariomycetes</taxon>
        <taxon>Hypocreomycetidae</taxon>
        <taxon>Hypocreales</taxon>
        <taxon>Nectriaceae</taxon>
        <taxon>Fusarium</taxon>
        <taxon>Fusarium fujikuroi species complex</taxon>
    </lineage>
</organism>
<accession>A0A8H5KB66</accession>
<evidence type="ECO:0000313" key="3">
    <source>
        <dbReference type="Proteomes" id="UP000582016"/>
    </source>
</evidence>
<reference evidence="2 3" key="1">
    <citation type="submission" date="2020-05" db="EMBL/GenBank/DDBJ databases">
        <title>Identification and distribution of gene clusters putatively required for synthesis of sphingolipid metabolism inhibitors in phylogenetically diverse species of the filamentous fungus Fusarium.</title>
        <authorList>
            <person name="Kim H.-S."/>
            <person name="Busman M."/>
            <person name="Brown D.W."/>
            <person name="Divon H."/>
            <person name="Uhlig S."/>
            <person name="Proctor R.H."/>
        </authorList>
    </citation>
    <scope>NUCLEOTIDE SEQUENCE [LARGE SCALE GENOMIC DNA]</scope>
    <source>
        <strain evidence="2 3">NRRL 13617</strain>
    </source>
</reference>
<feature type="compositionally biased region" description="Acidic residues" evidence="1">
    <location>
        <begin position="111"/>
        <end position="126"/>
    </location>
</feature>
<sequence length="146" mass="17203">MHSPHLKETQQAHEDGLWRDVLLSSPWFDCPVFGDLLHKPQIRNDAGGKKHGKVRMVKRNPHFVELEDEFLERWWFKAAKLKLRRFDNGDAVLPITAQSYRDMYGEKAMEWDIEQEEEDESDEETEVATGEDMQRENEDADDEESI</sequence>
<evidence type="ECO:0000313" key="2">
    <source>
        <dbReference type="EMBL" id="KAF5569336.1"/>
    </source>
</evidence>
<dbReference type="OrthoDB" id="4857897at2759"/>
<proteinExistence type="predicted"/>
<dbReference type="EMBL" id="JAAOAQ010000063">
    <property type="protein sequence ID" value="KAF5569336.1"/>
    <property type="molecule type" value="Genomic_DNA"/>
</dbReference>
<feature type="region of interest" description="Disordered" evidence="1">
    <location>
        <begin position="111"/>
        <end position="146"/>
    </location>
</feature>
<comment type="caution">
    <text evidence="2">The sequence shown here is derived from an EMBL/GenBank/DDBJ whole genome shotgun (WGS) entry which is preliminary data.</text>
</comment>
<dbReference type="AlphaFoldDB" id="A0A8H5KB66"/>
<protein>
    <submittedName>
        <fullName evidence="2">Uncharacterized protein</fullName>
    </submittedName>
</protein>
<dbReference type="Proteomes" id="UP000582016">
    <property type="component" value="Unassembled WGS sequence"/>
</dbReference>
<name>A0A8H5KB66_9HYPO</name>
<evidence type="ECO:0000256" key="1">
    <source>
        <dbReference type="SAM" id="MobiDB-lite"/>
    </source>
</evidence>
<gene>
    <name evidence="2" type="ORF">FPHYL_2151</name>
</gene>
<keyword evidence="3" id="KW-1185">Reference proteome</keyword>